<evidence type="ECO:0000313" key="3">
    <source>
        <dbReference type="Proteomes" id="UP001059596"/>
    </source>
</evidence>
<evidence type="ECO:0000256" key="1">
    <source>
        <dbReference type="SAM" id="Phobius"/>
    </source>
</evidence>
<keyword evidence="1" id="KW-0472">Membrane</keyword>
<feature type="transmembrane region" description="Helical" evidence="1">
    <location>
        <begin position="34"/>
        <end position="58"/>
    </location>
</feature>
<keyword evidence="1" id="KW-0812">Transmembrane</keyword>
<comment type="caution">
    <text evidence="2">The sequence shown here is derived from an EMBL/GenBank/DDBJ whole genome shotgun (WGS) entry which is preliminary data.</text>
</comment>
<accession>A0A9P9YLW5</accession>
<protein>
    <submittedName>
        <fullName evidence="2">Uncharacterized protein</fullName>
    </submittedName>
</protein>
<evidence type="ECO:0000313" key="2">
    <source>
        <dbReference type="EMBL" id="KAI8039378.1"/>
    </source>
</evidence>
<organism evidence="2 3">
    <name type="scientific">Drosophila gunungcola</name>
    <name type="common">fruit fly</name>
    <dbReference type="NCBI Taxonomy" id="103775"/>
    <lineage>
        <taxon>Eukaryota</taxon>
        <taxon>Metazoa</taxon>
        <taxon>Ecdysozoa</taxon>
        <taxon>Arthropoda</taxon>
        <taxon>Hexapoda</taxon>
        <taxon>Insecta</taxon>
        <taxon>Pterygota</taxon>
        <taxon>Neoptera</taxon>
        <taxon>Endopterygota</taxon>
        <taxon>Diptera</taxon>
        <taxon>Brachycera</taxon>
        <taxon>Muscomorpha</taxon>
        <taxon>Ephydroidea</taxon>
        <taxon>Drosophilidae</taxon>
        <taxon>Drosophila</taxon>
        <taxon>Sophophora</taxon>
    </lineage>
</organism>
<gene>
    <name evidence="2" type="ORF">M5D96_008101</name>
</gene>
<keyword evidence="3" id="KW-1185">Reference proteome</keyword>
<reference evidence="2" key="1">
    <citation type="journal article" date="2023" name="Genome Biol. Evol.">
        <title>Long-read-based Genome Assembly of Drosophila gunungcola Reveals Fewer Chemosensory Genes in Flower-breeding Species.</title>
        <authorList>
            <person name="Negi A."/>
            <person name="Liao B.Y."/>
            <person name="Yeh S.D."/>
        </authorList>
    </citation>
    <scope>NUCLEOTIDE SEQUENCE</scope>
    <source>
        <strain evidence="2">Sukarami</strain>
    </source>
</reference>
<dbReference type="Proteomes" id="UP001059596">
    <property type="component" value="Unassembled WGS sequence"/>
</dbReference>
<proteinExistence type="predicted"/>
<sequence>MKEDAQVQLDMLGARPRPSIRLHNMPIMKHIQGIIANIVIIVATTKPCHTYALQFMWLKRKKRKKKQKSLEEKKRKRSYSKLALHYRNAYL</sequence>
<dbReference type="AlphaFoldDB" id="A0A9P9YLW5"/>
<keyword evidence="1" id="KW-1133">Transmembrane helix</keyword>
<dbReference type="EMBL" id="JAMKOV010000006">
    <property type="protein sequence ID" value="KAI8039378.1"/>
    <property type="molecule type" value="Genomic_DNA"/>
</dbReference>
<name>A0A9P9YLW5_9MUSC</name>